<dbReference type="SUPFAM" id="SSF88946">
    <property type="entry name" value="Sigma2 domain of RNA polymerase sigma factors"/>
    <property type="match status" value="1"/>
</dbReference>
<dbReference type="RefSeq" id="WP_107726598.1">
    <property type="nucleotide sequence ID" value="NZ_PZZP01000001.1"/>
</dbReference>
<dbReference type="EMBL" id="PZZP01000001">
    <property type="protein sequence ID" value="PTM59533.1"/>
    <property type="molecule type" value="Genomic_DNA"/>
</dbReference>
<gene>
    <name evidence="8" type="ORF">C8J48_2157</name>
</gene>
<dbReference type="Gene3D" id="1.10.1740.10">
    <property type="match status" value="1"/>
</dbReference>
<dbReference type="AlphaFoldDB" id="A0A2T4ZCC3"/>
<dbReference type="GO" id="GO:0003677">
    <property type="term" value="F:DNA binding"/>
    <property type="evidence" value="ECO:0007669"/>
    <property type="project" value="UniProtKB-KW"/>
</dbReference>
<evidence type="ECO:0000313" key="9">
    <source>
        <dbReference type="Proteomes" id="UP000241639"/>
    </source>
</evidence>
<dbReference type="PANTHER" id="PTHR43133">
    <property type="entry name" value="RNA POLYMERASE ECF-TYPE SIGMA FACTO"/>
    <property type="match status" value="1"/>
</dbReference>
<keyword evidence="3" id="KW-0731">Sigma factor</keyword>
<dbReference type="InterPro" id="IPR013324">
    <property type="entry name" value="RNA_pol_sigma_r3/r4-like"/>
</dbReference>
<name>A0A2T4ZCC3_9BACL</name>
<reference evidence="8 9" key="1">
    <citation type="submission" date="2018-04" db="EMBL/GenBank/DDBJ databases">
        <title>Genomic Encyclopedia of Archaeal and Bacterial Type Strains, Phase II (KMG-II): from individual species to whole genera.</title>
        <authorList>
            <person name="Goeker M."/>
        </authorList>
    </citation>
    <scope>NUCLEOTIDE SEQUENCE [LARGE SCALE GENOMIC DNA]</scope>
    <source>
        <strain evidence="8 9">DSM 45169</strain>
    </source>
</reference>
<dbReference type="InterPro" id="IPR013249">
    <property type="entry name" value="RNA_pol_sigma70_r4_t2"/>
</dbReference>
<comment type="similarity">
    <text evidence="1">Belongs to the sigma-70 factor family. ECF subfamily.</text>
</comment>
<dbReference type="Gene3D" id="1.10.10.10">
    <property type="entry name" value="Winged helix-like DNA-binding domain superfamily/Winged helix DNA-binding domain"/>
    <property type="match status" value="1"/>
</dbReference>
<sequence length="178" mass="20594">MVDRECVRRAQAGDREAVVALLRELETPIYRTAYYTLGHEQDAMDAAQEALLRIYRKLNTFRGDADIRTWAQRIAVNTAIDAARRRKDVLSLQEDRINGGSPVERSAIYTDVREAIRRLPEPQRSVVLLRHIQDFSYQEIADTLELPVNTVKSHLFRGRKKLMEWLSDYREGGVSHEV</sequence>
<keyword evidence="9" id="KW-1185">Reference proteome</keyword>
<proteinExistence type="inferred from homology"/>
<dbReference type="InterPro" id="IPR014284">
    <property type="entry name" value="RNA_pol_sigma-70_dom"/>
</dbReference>
<dbReference type="Pfam" id="PF04542">
    <property type="entry name" value="Sigma70_r2"/>
    <property type="match status" value="1"/>
</dbReference>
<evidence type="ECO:0000256" key="3">
    <source>
        <dbReference type="ARBA" id="ARBA00023082"/>
    </source>
</evidence>
<evidence type="ECO:0000259" key="7">
    <source>
        <dbReference type="Pfam" id="PF08281"/>
    </source>
</evidence>
<dbReference type="OrthoDB" id="306910at2"/>
<evidence type="ECO:0000256" key="2">
    <source>
        <dbReference type="ARBA" id="ARBA00023015"/>
    </source>
</evidence>
<dbReference type="InterPro" id="IPR039425">
    <property type="entry name" value="RNA_pol_sigma-70-like"/>
</dbReference>
<accession>A0A2T4ZCC3</accession>
<feature type="domain" description="RNA polymerase sigma factor 70 region 4 type 2" evidence="7">
    <location>
        <begin position="111"/>
        <end position="162"/>
    </location>
</feature>
<feature type="domain" description="RNA polymerase sigma-70 region 2" evidence="6">
    <location>
        <begin position="22"/>
        <end position="87"/>
    </location>
</feature>
<dbReference type="CDD" id="cd06171">
    <property type="entry name" value="Sigma70_r4"/>
    <property type="match status" value="1"/>
</dbReference>
<evidence type="ECO:0000256" key="4">
    <source>
        <dbReference type="ARBA" id="ARBA00023125"/>
    </source>
</evidence>
<dbReference type="InterPro" id="IPR007627">
    <property type="entry name" value="RNA_pol_sigma70_r2"/>
</dbReference>
<dbReference type="Pfam" id="PF08281">
    <property type="entry name" value="Sigma70_r4_2"/>
    <property type="match status" value="1"/>
</dbReference>
<dbReference type="GO" id="GO:0006352">
    <property type="term" value="P:DNA-templated transcription initiation"/>
    <property type="evidence" value="ECO:0007669"/>
    <property type="project" value="InterPro"/>
</dbReference>
<keyword evidence="2" id="KW-0805">Transcription regulation</keyword>
<keyword evidence="5" id="KW-0804">Transcription</keyword>
<evidence type="ECO:0000256" key="5">
    <source>
        <dbReference type="ARBA" id="ARBA00023163"/>
    </source>
</evidence>
<comment type="caution">
    <text evidence="8">The sequence shown here is derived from an EMBL/GenBank/DDBJ whole genome shotgun (WGS) entry which is preliminary data.</text>
</comment>
<dbReference type="NCBIfam" id="TIGR02937">
    <property type="entry name" value="sigma70-ECF"/>
    <property type="match status" value="1"/>
</dbReference>
<evidence type="ECO:0000256" key="1">
    <source>
        <dbReference type="ARBA" id="ARBA00010641"/>
    </source>
</evidence>
<protein>
    <submittedName>
        <fullName evidence="8">RNA polymerase sigma-70 factor (ECF subfamily)</fullName>
    </submittedName>
</protein>
<dbReference type="PANTHER" id="PTHR43133:SF8">
    <property type="entry name" value="RNA POLYMERASE SIGMA FACTOR HI_1459-RELATED"/>
    <property type="match status" value="1"/>
</dbReference>
<keyword evidence="4" id="KW-0238">DNA-binding</keyword>
<dbReference type="InterPro" id="IPR036388">
    <property type="entry name" value="WH-like_DNA-bd_sf"/>
</dbReference>
<evidence type="ECO:0000313" key="8">
    <source>
        <dbReference type="EMBL" id="PTM59533.1"/>
    </source>
</evidence>
<dbReference type="InterPro" id="IPR013325">
    <property type="entry name" value="RNA_pol_sigma_r2"/>
</dbReference>
<organism evidence="8 9">
    <name type="scientific">Desmospora activa DSM 45169</name>
    <dbReference type="NCBI Taxonomy" id="1121389"/>
    <lineage>
        <taxon>Bacteria</taxon>
        <taxon>Bacillati</taxon>
        <taxon>Bacillota</taxon>
        <taxon>Bacilli</taxon>
        <taxon>Bacillales</taxon>
        <taxon>Thermoactinomycetaceae</taxon>
        <taxon>Desmospora</taxon>
    </lineage>
</organism>
<evidence type="ECO:0000259" key="6">
    <source>
        <dbReference type="Pfam" id="PF04542"/>
    </source>
</evidence>
<dbReference type="GO" id="GO:0016987">
    <property type="term" value="F:sigma factor activity"/>
    <property type="evidence" value="ECO:0007669"/>
    <property type="project" value="UniProtKB-KW"/>
</dbReference>
<dbReference type="Proteomes" id="UP000241639">
    <property type="component" value="Unassembled WGS sequence"/>
</dbReference>
<dbReference type="SUPFAM" id="SSF88659">
    <property type="entry name" value="Sigma3 and sigma4 domains of RNA polymerase sigma factors"/>
    <property type="match status" value="1"/>
</dbReference>